<dbReference type="Proteomes" id="UP000297540">
    <property type="component" value="Unassembled WGS sequence"/>
</dbReference>
<keyword evidence="3" id="KW-1185">Reference proteome</keyword>
<evidence type="ECO:0000313" key="2">
    <source>
        <dbReference type="EMBL" id="TFF39804.1"/>
    </source>
</evidence>
<evidence type="ECO:0008006" key="4">
    <source>
        <dbReference type="Google" id="ProtNLM"/>
    </source>
</evidence>
<accession>A0A4Y8SN12</accession>
<evidence type="ECO:0000256" key="1">
    <source>
        <dbReference type="SAM" id="SignalP"/>
    </source>
</evidence>
<keyword evidence="1" id="KW-0732">Signal</keyword>
<feature type="chain" id="PRO_5021287113" description="DUF1795 domain-containing protein" evidence="1">
    <location>
        <begin position="23"/>
        <end position="179"/>
    </location>
</feature>
<proteinExistence type="predicted"/>
<dbReference type="RefSeq" id="WP_133227429.1">
    <property type="nucleotide sequence ID" value="NZ_SOZE01000003.1"/>
</dbReference>
<feature type="signal peptide" evidence="1">
    <location>
        <begin position="1"/>
        <end position="22"/>
    </location>
</feature>
<dbReference type="OrthoDB" id="796931at2"/>
<organism evidence="2 3">
    <name type="scientific">Mucilaginibacter psychrotolerans</name>
    <dbReference type="NCBI Taxonomy" id="1524096"/>
    <lineage>
        <taxon>Bacteria</taxon>
        <taxon>Pseudomonadati</taxon>
        <taxon>Bacteroidota</taxon>
        <taxon>Sphingobacteriia</taxon>
        <taxon>Sphingobacteriales</taxon>
        <taxon>Sphingobacteriaceae</taxon>
        <taxon>Mucilaginibacter</taxon>
    </lineage>
</organism>
<sequence>MIKKLSASLIILALFTTVAAFGQNMVKQNLAGIATIDFPAEPGESAIPNGFGKFFKLVESTQNYIAVVINIDTAKVNIRSSADLDLFYSGVVEGAADSTQNRRRIYTKQIMAGKYKGVEFKYLDESTARKFTTYQRIVYLDATLLMYSFNVYDDQHAMNAERDRFLNSFTITKTTAKQL</sequence>
<dbReference type="AlphaFoldDB" id="A0A4Y8SN12"/>
<comment type="caution">
    <text evidence="2">The sequence shown here is derived from an EMBL/GenBank/DDBJ whole genome shotgun (WGS) entry which is preliminary data.</text>
</comment>
<dbReference type="EMBL" id="SOZE01000003">
    <property type="protein sequence ID" value="TFF39804.1"/>
    <property type="molecule type" value="Genomic_DNA"/>
</dbReference>
<name>A0A4Y8SN12_9SPHI</name>
<gene>
    <name evidence="2" type="ORF">E2R66_05420</name>
</gene>
<protein>
    <recommendedName>
        <fullName evidence="4">DUF1795 domain-containing protein</fullName>
    </recommendedName>
</protein>
<reference evidence="2 3" key="1">
    <citation type="journal article" date="2017" name="Int. J. Syst. Evol. Microbiol.">
        <title>Mucilaginibacterpsychrotolerans sp. nov., isolated from peatlands.</title>
        <authorList>
            <person name="Deng Y."/>
            <person name="Shen L."/>
            <person name="Xu B."/>
            <person name="Liu Y."/>
            <person name="Gu Z."/>
            <person name="Liu H."/>
            <person name="Zhou Y."/>
        </authorList>
    </citation>
    <scope>NUCLEOTIDE SEQUENCE [LARGE SCALE GENOMIC DNA]</scope>
    <source>
        <strain evidence="2 3">NH7-4</strain>
    </source>
</reference>
<evidence type="ECO:0000313" key="3">
    <source>
        <dbReference type="Proteomes" id="UP000297540"/>
    </source>
</evidence>